<organism evidence="1">
    <name type="scientific">uncultured Caudovirales phage</name>
    <dbReference type="NCBI Taxonomy" id="2100421"/>
    <lineage>
        <taxon>Viruses</taxon>
        <taxon>Duplodnaviria</taxon>
        <taxon>Heunggongvirae</taxon>
        <taxon>Uroviricota</taxon>
        <taxon>Caudoviricetes</taxon>
        <taxon>Peduoviridae</taxon>
        <taxon>Maltschvirus</taxon>
        <taxon>Maltschvirus maltsch</taxon>
    </lineage>
</organism>
<dbReference type="InterPro" id="IPR046558">
    <property type="entry name" value="DUF6712"/>
</dbReference>
<dbReference type="Pfam" id="PF20459">
    <property type="entry name" value="DUF6712"/>
    <property type="match status" value="1"/>
</dbReference>
<protein>
    <submittedName>
        <fullName evidence="1">Uncharacterized protein</fullName>
    </submittedName>
</protein>
<gene>
    <name evidence="1" type="ORF">UFOVP1605_26</name>
</gene>
<accession>A0A6J5SSL1</accession>
<proteinExistence type="predicted"/>
<dbReference type="EMBL" id="LR797468">
    <property type="protein sequence ID" value="CAB4218433.1"/>
    <property type="molecule type" value="Genomic_DNA"/>
</dbReference>
<evidence type="ECO:0000313" key="1">
    <source>
        <dbReference type="EMBL" id="CAB4218433.1"/>
    </source>
</evidence>
<name>A0A6J5SSL1_9CAUD</name>
<reference evidence="1" key="1">
    <citation type="submission" date="2020-05" db="EMBL/GenBank/DDBJ databases">
        <authorList>
            <person name="Chiriac C."/>
            <person name="Salcher M."/>
            <person name="Ghai R."/>
            <person name="Kavagutti S V."/>
        </authorList>
    </citation>
    <scope>NUCLEOTIDE SEQUENCE</scope>
</reference>
<sequence>MIPLITKQQIAKYVQLSENIDDLDIDSFIRDAQEFDTINVFPIALLDAIALQVGNNIAQWNKNATYSAGDKVLFGVYYNSLSTNTNSEPPSADWEDYELMNFYLQYLQPFIAYSFYYRFIAYLGAKVTPSGLKEVVDETMQIVSDKRRGEMLGDIKNKVNIWTGKISKKLSDVDYTFDGVRYAPEDGKRIKQGVRIYALGGHSPKKCCNDFNRYE</sequence>